<keyword evidence="2" id="KW-1185">Reference proteome</keyword>
<reference evidence="2" key="1">
    <citation type="journal article" date="2017" name="Nat. Commun.">
        <title>The North American bullfrog draft genome provides insight into hormonal regulation of long noncoding RNA.</title>
        <authorList>
            <person name="Hammond S.A."/>
            <person name="Warren R.L."/>
            <person name="Vandervalk B.P."/>
            <person name="Kucuk E."/>
            <person name="Khan H."/>
            <person name="Gibb E.A."/>
            <person name="Pandoh P."/>
            <person name="Kirk H."/>
            <person name="Zhao Y."/>
            <person name="Jones M."/>
            <person name="Mungall A.J."/>
            <person name="Coope R."/>
            <person name="Pleasance S."/>
            <person name="Moore R.A."/>
            <person name="Holt R.A."/>
            <person name="Round J.M."/>
            <person name="Ohora S."/>
            <person name="Walle B.V."/>
            <person name="Veldhoen N."/>
            <person name="Helbing C.C."/>
            <person name="Birol I."/>
        </authorList>
    </citation>
    <scope>NUCLEOTIDE SEQUENCE [LARGE SCALE GENOMIC DNA]</scope>
</reference>
<dbReference type="AlphaFoldDB" id="A0A2G9Q6R4"/>
<dbReference type="Proteomes" id="UP000228934">
    <property type="component" value="Unassembled WGS sequence"/>
</dbReference>
<accession>A0A2G9Q6R4</accession>
<name>A0A2G9Q6R4_AQUCT</name>
<dbReference type="EMBL" id="KZ061209">
    <property type="protein sequence ID" value="PIO11260.1"/>
    <property type="molecule type" value="Genomic_DNA"/>
</dbReference>
<protein>
    <submittedName>
        <fullName evidence="1">Uncharacterized protein</fullName>
    </submittedName>
</protein>
<proteinExistence type="predicted"/>
<evidence type="ECO:0000313" key="1">
    <source>
        <dbReference type="EMBL" id="PIO11260.1"/>
    </source>
</evidence>
<sequence>MVLNMPVYPKKGYFYCQTKKCYSKNMLVCSKTLF</sequence>
<gene>
    <name evidence="1" type="ORF">AB205_0143530</name>
</gene>
<organism evidence="1 2">
    <name type="scientific">Aquarana catesbeiana</name>
    <name type="common">American bullfrog</name>
    <name type="synonym">Rana catesbeiana</name>
    <dbReference type="NCBI Taxonomy" id="8400"/>
    <lineage>
        <taxon>Eukaryota</taxon>
        <taxon>Metazoa</taxon>
        <taxon>Chordata</taxon>
        <taxon>Craniata</taxon>
        <taxon>Vertebrata</taxon>
        <taxon>Euteleostomi</taxon>
        <taxon>Amphibia</taxon>
        <taxon>Batrachia</taxon>
        <taxon>Anura</taxon>
        <taxon>Neobatrachia</taxon>
        <taxon>Ranoidea</taxon>
        <taxon>Ranidae</taxon>
        <taxon>Aquarana</taxon>
    </lineage>
</organism>
<evidence type="ECO:0000313" key="2">
    <source>
        <dbReference type="Proteomes" id="UP000228934"/>
    </source>
</evidence>